<dbReference type="EC" id="2.7.13.3" evidence="3"/>
<evidence type="ECO:0000256" key="4">
    <source>
        <dbReference type="ARBA" id="ARBA00022475"/>
    </source>
</evidence>
<evidence type="ECO:0000256" key="12">
    <source>
        <dbReference type="ARBA" id="ARBA00023012"/>
    </source>
</evidence>
<comment type="subcellular location">
    <subcellularLocation>
        <location evidence="2">Cell membrane</location>
        <topology evidence="2">Multi-pass membrane protein</topology>
    </subcellularLocation>
</comment>
<keyword evidence="6" id="KW-0808">Transferase</keyword>
<dbReference type="EMBL" id="BAABJP010000004">
    <property type="protein sequence ID" value="GAA5148402.1"/>
    <property type="molecule type" value="Genomic_DNA"/>
</dbReference>
<dbReference type="SUPFAM" id="SSF55785">
    <property type="entry name" value="PYP-like sensor domain (PAS domain)"/>
    <property type="match status" value="1"/>
</dbReference>
<dbReference type="SMART" id="SM00387">
    <property type="entry name" value="HATPase_c"/>
    <property type="match status" value="1"/>
</dbReference>
<dbReference type="Proteomes" id="UP001428817">
    <property type="component" value="Unassembled WGS sequence"/>
</dbReference>
<dbReference type="InterPro" id="IPR035965">
    <property type="entry name" value="PAS-like_dom_sf"/>
</dbReference>
<dbReference type="Pfam" id="PF02518">
    <property type="entry name" value="HATPase_c"/>
    <property type="match status" value="1"/>
</dbReference>
<accession>A0ABP9PN02</accession>
<keyword evidence="10" id="KW-0067">ATP-binding</keyword>
<evidence type="ECO:0000256" key="9">
    <source>
        <dbReference type="ARBA" id="ARBA00022777"/>
    </source>
</evidence>
<dbReference type="RefSeq" id="WP_345702583.1">
    <property type="nucleotide sequence ID" value="NZ_BAABJP010000004.1"/>
</dbReference>
<gene>
    <name evidence="16" type="ORF">GCM10023321_10610</name>
</gene>
<keyword evidence="7 14" id="KW-0812">Transmembrane</keyword>
<evidence type="ECO:0000256" key="5">
    <source>
        <dbReference type="ARBA" id="ARBA00022553"/>
    </source>
</evidence>
<dbReference type="CDD" id="cd00130">
    <property type="entry name" value="PAS"/>
    <property type="match status" value="1"/>
</dbReference>
<evidence type="ECO:0000256" key="11">
    <source>
        <dbReference type="ARBA" id="ARBA00022989"/>
    </source>
</evidence>
<dbReference type="InterPro" id="IPR003594">
    <property type="entry name" value="HATPase_dom"/>
</dbReference>
<keyword evidence="9 16" id="KW-0418">Kinase</keyword>
<dbReference type="InterPro" id="IPR033463">
    <property type="entry name" value="sCache_3"/>
</dbReference>
<evidence type="ECO:0000256" key="8">
    <source>
        <dbReference type="ARBA" id="ARBA00022741"/>
    </source>
</evidence>
<evidence type="ECO:0000256" key="3">
    <source>
        <dbReference type="ARBA" id="ARBA00012438"/>
    </source>
</evidence>
<dbReference type="PANTHER" id="PTHR43547">
    <property type="entry name" value="TWO-COMPONENT HISTIDINE KINASE"/>
    <property type="match status" value="1"/>
</dbReference>
<dbReference type="InterPro" id="IPR004358">
    <property type="entry name" value="Sig_transdc_His_kin-like_C"/>
</dbReference>
<evidence type="ECO:0000313" key="16">
    <source>
        <dbReference type="EMBL" id="GAA5148402.1"/>
    </source>
</evidence>
<feature type="transmembrane region" description="Helical" evidence="14">
    <location>
        <begin position="15"/>
        <end position="36"/>
    </location>
</feature>
<comment type="caution">
    <text evidence="16">The sequence shown here is derived from an EMBL/GenBank/DDBJ whole genome shotgun (WGS) entry which is preliminary data.</text>
</comment>
<keyword evidence="5" id="KW-0597">Phosphoprotein</keyword>
<protein>
    <recommendedName>
        <fullName evidence="3">histidine kinase</fullName>
        <ecNumber evidence="3">2.7.13.3</ecNumber>
    </recommendedName>
</protein>
<evidence type="ECO:0000259" key="15">
    <source>
        <dbReference type="PROSITE" id="PS50109"/>
    </source>
</evidence>
<proteinExistence type="predicted"/>
<keyword evidence="13 14" id="KW-0472">Membrane</keyword>
<dbReference type="InterPro" id="IPR036890">
    <property type="entry name" value="HATPase_C_sf"/>
</dbReference>
<dbReference type="PANTHER" id="PTHR43547:SF10">
    <property type="entry name" value="SENSOR HISTIDINE KINASE DCUS"/>
    <property type="match status" value="1"/>
</dbReference>
<dbReference type="SUPFAM" id="SSF55874">
    <property type="entry name" value="ATPase domain of HSP90 chaperone/DNA topoisomerase II/histidine kinase"/>
    <property type="match status" value="1"/>
</dbReference>
<evidence type="ECO:0000256" key="2">
    <source>
        <dbReference type="ARBA" id="ARBA00004651"/>
    </source>
</evidence>
<dbReference type="CDD" id="cd16915">
    <property type="entry name" value="HATPase_DpiB-CitA-like"/>
    <property type="match status" value="1"/>
</dbReference>
<dbReference type="GO" id="GO:0016301">
    <property type="term" value="F:kinase activity"/>
    <property type="evidence" value="ECO:0007669"/>
    <property type="project" value="UniProtKB-KW"/>
</dbReference>
<keyword evidence="4" id="KW-1003">Cell membrane</keyword>
<evidence type="ECO:0000256" key="13">
    <source>
        <dbReference type="ARBA" id="ARBA00023136"/>
    </source>
</evidence>
<reference evidence="17" key="1">
    <citation type="journal article" date="2019" name="Int. J. Syst. Evol. Microbiol.">
        <title>The Global Catalogue of Microorganisms (GCM) 10K type strain sequencing project: providing services to taxonomists for standard genome sequencing and annotation.</title>
        <authorList>
            <consortium name="The Broad Institute Genomics Platform"/>
            <consortium name="The Broad Institute Genome Sequencing Center for Infectious Disease"/>
            <person name="Wu L."/>
            <person name="Ma J."/>
        </authorList>
    </citation>
    <scope>NUCLEOTIDE SEQUENCE [LARGE SCALE GENOMIC DNA]</scope>
    <source>
        <strain evidence="17">JCM 18303</strain>
    </source>
</reference>
<dbReference type="Pfam" id="PF17203">
    <property type="entry name" value="sCache_3_2"/>
    <property type="match status" value="1"/>
</dbReference>
<evidence type="ECO:0000256" key="7">
    <source>
        <dbReference type="ARBA" id="ARBA00022692"/>
    </source>
</evidence>
<dbReference type="PROSITE" id="PS50109">
    <property type="entry name" value="HIS_KIN"/>
    <property type="match status" value="1"/>
</dbReference>
<dbReference type="Gene3D" id="3.30.450.20">
    <property type="entry name" value="PAS domain"/>
    <property type="match status" value="2"/>
</dbReference>
<organism evidence="16 17">
    <name type="scientific">Pseudonocardia eucalypti</name>
    <dbReference type="NCBI Taxonomy" id="648755"/>
    <lineage>
        <taxon>Bacteria</taxon>
        <taxon>Bacillati</taxon>
        <taxon>Actinomycetota</taxon>
        <taxon>Actinomycetes</taxon>
        <taxon>Pseudonocardiales</taxon>
        <taxon>Pseudonocardiaceae</taxon>
        <taxon>Pseudonocardia</taxon>
    </lineage>
</organism>
<feature type="domain" description="Histidine kinase" evidence="15">
    <location>
        <begin position="341"/>
        <end position="531"/>
    </location>
</feature>
<evidence type="ECO:0000256" key="1">
    <source>
        <dbReference type="ARBA" id="ARBA00000085"/>
    </source>
</evidence>
<name>A0ABP9PN02_9PSEU</name>
<dbReference type="InterPro" id="IPR029151">
    <property type="entry name" value="Sensor-like_sf"/>
</dbReference>
<feature type="transmembrane region" description="Helical" evidence="14">
    <location>
        <begin position="176"/>
        <end position="194"/>
    </location>
</feature>
<dbReference type="Pfam" id="PF00989">
    <property type="entry name" value="PAS"/>
    <property type="match status" value="1"/>
</dbReference>
<dbReference type="PRINTS" id="PR00344">
    <property type="entry name" value="BCTRLSENSOR"/>
</dbReference>
<comment type="catalytic activity">
    <reaction evidence="1">
        <text>ATP + protein L-histidine = ADP + protein N-phospho-L-histidine.</text>
        <dbReference type="EC" id="2.7.13.3"/>
    </reaction>
</comment>
<sequence length="535" mass="56762">MRVRHARRWSLARQLLWVQLSGFVVLVAVGSGLAYLDAVRAVDDRAREQVIAVAATLADTPTLRTAVVEPAPTQVLQPLAERVRADTGVDFITIMNPDAIRFTHPDPAQIGQRFIGNTAEALRGHMFTETYAGTLGPSMRAVAPVFDDSRRVVALVAVGIRITAISAELAERLRPLLTVAAAVLVVGAAGSVLISRRLNRETRGLAPAELSRVFTSYEATLHAVREGLILIQADGRVALCNDGARELLGLSADPADPVGREVAELDLPESLVEALRAAEPRTDEIHLTDTRVLVLNSAPVRAGNQASTVVTLRDHTDLQRLSGELTTTRGLAESLRAQAHEAANRLHTVVSLVEMGRADEAVEFAAAELAIAQRLTDRVVSAVDDPVLAALLLGKAAEAHERGVELVITEDSEVGDPVIDPRALVTIVGNLVDNAVDAALEAEGPPRVTVTIRSDGTDLLLRVADTGPGVADVARAEVFRRGWSTKGEAGQGVGRGIGLALVGQAVRQHGGSIDLVNSGGAVFTVRLPFRPREAP</sequence>
<dbReference type="SUPFAM" id="SSF103190">
    <property type="entry name" value="Sensory domain-like"/>
    <property type="match status" value="1"/>
</dbReference>
<keyword evidence="12" id="KW-0902">Two-component regulatory system</keyword>
<dbReference type="InterPro" id="IPR013767">
    <property type="entry name" value="PAS_fold"/>
</dbReference>
<evidence type="ECO:0000256" key="10">
    <source>
        <dbReference type="ARBA" id="ARBA00022840"/>
    </source>
</evidence>
<evidence type="ECO:0000313" key="17">
    <source>
        <dbReference type="Proteomes" id="UP001428817"/>
    </source>
</evidence>
<evidence type="ECO:0000256" key="6">
    <source>
        <dbReference type="ARBA" id="ARBA00022679"/>
    </source>
</evidence>
<dbReference type="InterPro" id="IPR005467">
    <property type="entry name" value="His_kinase_dom"/>
</dbReference>
<dbReference type="Gene3D" id="3.30.565.10">
    <property type="entry name" value="Histidine kinase-like ATPase, C-terminal domain"/>
    <property type="match status" value="1"/>
</dbReference>
<keyword evidence="17" id="KW-1185">Reference proteome</keyword>
<evidence type="ECO:0000256" key="14">
    <source>
        <dbReference type="SAM" id="Phobius"/>
    </source>
</evidence>
<dbReference type="InterPro" id="IPR000014">
    <property type="entry name" value="PAS"/>
</dbReference>
<keyword evidence="11 14" id="KW-1133">Transmembrane helix</keyword>
<keyword evidence="8" id="KW-0547">Nucleotide-binding</keyword>